<accession>A0A2V1GRU6</accession>
<protein>
    <submittedName>
        <fullName evidence="1">Uncharacterized protein</fullName>
    </submittedName>
</protein>
<organism evidence="1 2">
    <name type="scientific">Pelagibaculum spongiae</name>
    <dbReference type="NCBI Taxonomy" id="2080658"/>
    <lineage>
        <taxon>Bacteria</taxon>
        <taxon>Pseudomonadati</taxon>
        <taxon>Pseudomonadota</taxon>
        <taxon>Gammaproteobacteria</taxon>
        <taxon>Oceanospirillales</taxon>
        <taxon>Pelagibaculum</taxon>
    </lineage>
</organism>
<dbReference type="AlphaFoldDB" id="A0A2V1GRU6"/>
<evidence type="ECO:0000313" key="2">
    <source>
        <dbReference type="Proteomes" id="UP000244906"/>
    </source>
</evidence>
<reference evidence="1 2" key="1">
    <citation type="submission" date="2018-04" db="EMBL/GenBank/DDBJ databases">
        <title>Thalassorhabdus spongiae gen. nov., sp. nov., isolated from a marine sponge in South-West Iceland.</title>
        <authorList>
            <person name="Knobloch S."/>
            <person name="Daussin A."/>
            <person name="Johannsson R."/>
            <person name="Marteinsson V.T."/>
        </authorList>
    </citation>
    <scope>NUCLEOTIDE SEQUENCE [LARGE SCALE GENOMIC DNA]</scope>
    <source>
        <strain evidence="1 2">Hp12</strain>
    </source>
</reference>
<comment type="caution">
    <text evidence="1">The sequence shown here is derived from an EMBL/GenBank/DDBJ whole genome shotgun (WGS) entry which is preliminary data.</text>
</comment>
<gene>
    <name evidence="1" type="ORF">DC094_14905</name>
</gene>
<evidence type="ECO:0000313" key="1">
    <source>
        <dbReference type="EMBL" id="PVZ67721.1"/>
    </source>
</evidence>
<keyword evidence="2" id="KW-1185">Reference proteome</keyword>
<dbReference type="EMBL" id="QDDL01000006">
    <property type="protein sequence ID" value="PVZ67721.1"/>
    <property type="molecule type" value="Genomic_DNA"/>
</dbReference>
<proteinExistence type="predicted"/>
<dbReference type="RefSeq" id="WP_116687917.1">
    <property type="nucleotide sequence ID" value="NZ_CAWNYD010000006.1"/>
</dbReference>
<sequence length="59" mass="6852">MEGLLHVFGRQKKITFQWGVVPEFNKGILRNNNKFPGSSWNKNVAFIMFNAMVILEKII</sequence>
<dbReference type="Proteomes" id="UP000244906">
    <property type="component" value="Unassembled WGS sequence"/>
</dbReference>
<name>A0A2V1GRU6_9GAMM</name>